<keyword evidence="1" id="KW-1133">Transmembrane helix</keyword>
<proteinExistence type="predicted"/>
<feature type="transmembrane region" description="Helical" evidence="1">
    <location>
        <begin position="27"/>
        <end position="46"/>
    </location>
</feature>
<protein>
    <submittedName>
        <fullName evidence="2">Uncharacterized protein</fullName>
    </submittedName>
</protein>
<name>A0A1A9WJ20_9MUSC</name>
<keyword evidence="1" id="KW-0812">Transmembrane</keyword>
<reference evidence="2" key="2">
    <citation type="submission" date="2020-05" db="UniProtKB">
        <authorList>
            <consortium name="EnsemblMetazoa"/>
        </authorList>
    </citation>
    <scope>IDENTIFICATION</scope>
    <source>
        <strain evidence="2">IAEA</strain>
    </source>
</reference>
<evidence type="ECO:0000313" key="2">
    <source>
        <dbReference type="EnsemblMetazoa" id="GBRI021645-PA"/>
    </source>
</evidence>
<sequence>MFDIDSSNFGHINLGIQYSLEISFTRIINILVSIVLQTSGSFYMVFLPLKVIFFLSNVDMFSCHSPSGQTRSVHITSSQVISIKIVQYSGSFRFIESDLTLHEEVCFRRRPVFEYRVIKQEQMNIEEENERKSLLFLTVKHHILTCDLGEAEAHRGKM</sequence>
<keyword evidence="1" id="KW-0472">Membrane</keyword>
<accession>A0A1A9WJ20</accession>
<dbReference type="Proteomes" id="UP000091820">
    <property type="component" value="Unassembled WGS sequence"/>
</dbReference>
<dbReference type="EnsemblMetazoa" id="GBRI021645-RA">
    <property type="protein sequence ID" value="GBRI021645-PA"/>
    <property type="gene ID" value="GBRI021645"/>
</dbReference>
<reference evidence="3" key="1">
    <citation type="submission" date="2014-03" db="EMBL/GenBank/DDBJ databases">
        <authorList>
            <person name="Aksoy S."/>
            <person name="Warren W."/>
            <person name="Wilson R.K."/>
        </authorList>
    </citation>
    <scope>NUCLEOTIDE SEQUENCE [LARGE SCALE GENOMIC DNA]</scope>
    <source>
        <strain evidence="3">IAEA</strain>
    </source>
</reference>
<keyword evidence="3" id="KW-1185">Reference proteome</keyword>
<dbReference type="AlphaFoldDB" id="A0A1A9WJ20"/>
<evidence type="ECO:0000256" key="1">
    <source>
        <dbReference type="SAM" id="Phobius"/>
    </source>
</evidence>
<dbReference type="VEuPathDB" id="VectorBase:GBRI021645"/>
<evidence type="ECO:0000313" key="3">
    <source>
        <dbReference type="Proteomes" id="UP000091820"/>
    </source>
</evidence>
<organism evidence="2 3">
    <name type="scientific">Glossina brevipalpis</name>
    <dbReference type="NCBI Taxonomy" id="37001"/>
    <lineage>
        <taxon>Eukaryota</taxon>
        <taxon>Metazoa</taxon>
        <taxon>Ecdysozoa</taxon>
        <taxon>Arthropoda</taxon>
        <taxon>Hexapoda</taxon>
        <taxon>Insecta</taxon>
        <taxon>Pterygota</taxon>
        <taxon>Neoptera</taxon>
        <taxon>Endopterygota</taxon>
        <taxon>Diptera</taxon>
        <taxon>Brachycera</taxon>
        <taxon>Muscomorpha</taxon>
        <taxon>Hippoboscoidea</taxon>
        <taxon>Glossinidae</taxon>
        <taxon>Glossina</taxon>
    </lineage>
</organism>